<dbReference type="Proteomes" id="UP000887575">
    <property type="component" value="Unassembled WGS sequence"/>
</dbReference>
<feature type="domain" description="Bicarbonate transporter-like transmembrane" evidence="10">
    <location>
        <begin position="412"/>
        <end position="740"/>
    </location>
</feature>
<feature type="transmembrane region" description="Helical" evidence="9">
    <location>
        <begin position="680"/>
        <end position="702"/>
    </location>
</feature>
<feature type="transmembrane region" description="Helical" evidence="9">
    <location>
        <begin position="342"/>
        <end position="367"/>
    </location>
</feature>
<reference evidence="12" key="1">
    <citation type="submission" date="2024-02" db="UniProtKB">
        <authorList>
            <consortium name="WormBaseParasite"/>
        </authorList>
    </citation>
    <scope>IDENTIFICATION</scope>
</reference>
<feature type="transmembrane region" description="Helical" evidence="9">
    <location>
        <begin position="504"/>
        <end position="525"/>
    </location>
</feature>
<keyword evidence="5 9" id="KW-0812">Transmembrane</keyword>
<evidence type="ECO:0000256" key="7">
    <source>
        <dbReference type="ARBA" id="ARBA00023065"/>
    </source>
</evidence>
<protein>
    <recommendedName>
        <fullName evidence="10">Bicarbonate transporter-like transmembrane domain-containing protein</fullName>
    </recommendedName>
</protein>
<dbReference type="GO" id="GO:0016323">
    <property type="term" value="C:basolateral plasma membrane"/>
    <property type="evidence" value="ECO:0007669"/>
    <property type="project" value="TreeGrafter"/>
</dbReference>
<dbReference type="AlphaFoldDB" id="A0AAF3FR59"/>
<keyword evidence="3" id="KW-0813">Transport</keyword>
<feature type="transmembrane region" description="Helical" evidence="9">
    <location>
        <begin position="261"/>
        <end position="282"/>
    </location>
</feature>
<sequence>MASRSKLAIFEEAREDLKCFRQEVRCLKDIEYLDEEAVIELGVESRNLEEILVGLFDSMFALRSQVGIDKREFLEKIFADSSNLGENKKIGQTLRNRIQITDSQGVDERWTVVYCSMPSLRRTRIGVARLSTEVPLGPSLEQCQFIVLILAPTHEKGTKCAQEIGKTYASLLSCPNTFERLLKAVDGDKIKEIFNEVAKNRQESVVLCVKDNGKENDDEEEDNYSWFIPFKGIVNDARRKAKHYISDFTDGYADARSFRKVISTAVFLVFTILPTSIAYGMLNDENTKGMINVQKVIIGQWIGGLFFGLVGGQQLLILSTTAPLSIYIHVIYNMAQSNGLDFFSLYAWVGVWSQIFLAIFAIFNVANLMKFTKRSTEEIFGLFIAFALTYKALAAVIKTYNYSYRNCGIGHNGTMGMEDGCSPESALLFPLMVFGTLWIGLTLDSARKSHYLTGLIRDLVSDYALPIAVIIMAIVAKIFFFNVEKESFNVYDEIDIAWAGPEKLPFWAQGMAVGLGFPLSLLFYMDQLLVTNTVDNKQNNLKKGSSMHWDLLVVSVLNVCLSLLSLPWMHGALPSAYLHFKALADVEHRVHNGVMSEIMVKVRETRLAVLLAHLLMIPIYFYLIPYFTAFVPTSLFHGLFLFMAISSLTGNEMWQRVMLLFTEQRSYPAIDYLRRVPQRIVHTFTLIEILQLVVLIVVGFYPLSYVEMVFPVIIALFIPFRHFLLPLIISKEHLEVLDSEH</sequence>
<dbReference type="Gene3D" id="1.10.287.570">
    <property type="entry name" value="Helical hairpin bin"/>
    <property type="match status" value="1"/>
</dbReference>
<comment type="subcellular location">
    <subcellularLocation>
        <location evidence="1">Cell membrane</location>
        <topology evidence="1">Multi-pass membrane protein</topology>
    </subcellularLocation>
</comment>
<evidence type="ECO:0000259" key="10">
    <source>
        <dbReference type="Pfam" id="PF00955"/>
    </source>
</evidence>
<feature type="transmembrane region" description="Helical" evidence="9">
    <location>
        <begin position="302"/>
        <end position="330"/>
    </location>
</feature>
<evidence type="ECO:0000256" key="2">
    <source>
        <dbReference type="ARBA" id="ARBA00010993"/>
    </source>
</evidence>
<dbReference type="WBParaSite" id="MBELARI_LOCUS9711">
    <property type="protein sequence ID" value="MBELARI_LOCUS9711"/>
    <property type="gene ID" value="MBELARI_LOCUS9711"/>
</dbReference>
<name>A0AAF3FR59_9BILA</name>
<dbReference type="PANTHER" id="PTHR11453">
    <property type="entry name" value="ANION EXCHANGE PROTEIN"/>
    <property type="match status" value="1"/>
</dbReference>
<evidence type="ECO:0000313" key="11">
    <source>
        <dbReference type="Proteomes" id="UP000887575"/>
    </source>
</evidence>
<feature type="transmembrane region" description="Helical" evidence="9">
    <location>
        <begin position="551"/>
        <end position="569"/>
    </location>
</feature>
<dbReference type="PRINTS" id="PR01231">
    <property type="entry name" value="HCO3TRNSPORT"/>
</dbReference>
<evidence type="ECO:0000256" key="3">
    <source>
        <dbReference type="ARBA" id="ARBA00022448"/>
    </source>
</evidence>
<evidence type="ECO:0000256" key="4">
    <source>
        <dbReference type="ARBA" id="ARBA00022475"/>
    </source>
</evidence>
<feature type="transmembrane region" description="Helical" evidence="9">
    <location>
        <begin position="425"/>
        <end position="443"/>
    </location>
</feature>
<dbReference type="Pfam" id="PF00955">
    <property type="entry name" value="HCO3_cotransp"/>
    <property type="match status" value="2"/>
</dbReference>
<dbReference type="GO" id="GO:0006820">
    <property type="term" value="P:monoatomic anion transport"/>
    <property type="evidence" value="ECO:0007669"/>
    <property type="project" value="InterPro"/>
</dbReference>
<dbReference type="PANTHER" id="PTHR11453:SF121">
    <property type="entry name" value="ANION TRANSPORTER ABTS-2"/>
    <property type="match status" value="1"/>
</dbReference>
<dbReference type="SUPFAM" id="SSF55804">
    <property type="entry name" value="Phoshotransferase/anion transport protein"/>
    <property type="match status" value="1"/>
</dbReference>
<dbReference type="InterPro" id="IPR016152">
    <property type="entry name" value="PTrfase/Anion_transptr"/>
</dbReference>
<evidence type="ECO:0000256" key="5">
    <source>
        <dbReference type="ARBA" id="ARBA00022692"/>
    </source>
</evidence>
<keyword evidence="8 9" id="KW-0472">Membrane</keyword>
<evidence type="ECO:0000256" key="1">
    <source>
        <dbReference type="ARBA" id="ARBA00004651"/>
    </source>
</evidence>
<dbReference type="InterPro" id="IPR011531">
    <property type="entry name" value="HCO3_transpt-like_TM_dom"/>
</dbReference>
<keyword evidence="11" id="KW-1185">Reference proteome</keyword>
<evidence type="ECO:0000256" key="8">
    <source>
        <dbReference type="ARBA" id="ARBA00023136"/>
    </source>
</evidence>
<comment type="similarity">
    <text evidence="2">Belongs to the anion exchanger (TC 2.A.31) family.</text>
</comment>
<evidence type="ECO:0000313" key="12">
    <source>
        <dbReference type="WBParaSite" id="MBELARI_LOCUS9711"/>
    </source>
</evidence>
<organism evidence="11 12">
    <name type="scientific">Mesorhabditis belari</name>
    <dbReference type="NCBI Taxonomy" id="2138241"/>
    <lineage>
        <taxon>Eukaryota</taxon>
        <taxon>Metazoa</taxon>
        <taxon>Ecdysozoa</taxon>
        <taxon>Nematoda</taxon>
        <taxon>Chromadorea</taxon>
        <taxon>Rhabditida</taxon>
        <taxon>Rhabditina</taxon>
        <taxon>Rhabditomorpha</taxon>
        <taxon>Rhabditoidea</taxon>
        <taxon>Rhabditidae</taxon>
        <taxon>Mesorhabditinae</taxon>
        <taxon>Mesorhabditis</taxon>
    </lineage>
</organism>
<accession>A0AAF3FR59</accession>
<dbReference type="InterPro" id="IPR003020">
    <property type="entry name" value="HCO3_transpt_euk"/>
</dbReference>
<evidence type="ECO:0000256" key="9">
    <source>
        <dbReference type="SAM" id="Phobius"/>
    </source>
</evidence>
<dbReference type="Gene3D" id="3.40.930.10">
    <property type="entry name" value="Mannitol-specific EII, Chain A"/>
    <property type="match status" value="1"/>
</dbReference>
<feature type="transmembrane region" description="Helical" evidence="9">
    <location>
        <begin position="379"/>
        <end position="397"/>
    </location>
</feature>
<keyword evidence="6 9" id="KW-1133">Transmembrane helix</keyword>
<keyword evidence="4" id="KW-1003">Cell membrane</keyword>
<dbReference type="GO" id="GO:0050801">
    <property type="term" value="P:monoatomic ion homeostasis"/>
    <property type="evidence" value="ECO:0007669"/>
    <property type="project" value="TreeGrafter"/>
</dbReference>
<evidence type="ECO:0000256" key="6">
    <source>
        <dbReference type="ARBA" id="ARBA00022989"/>
    </source>
</evidence>
<proteinExistence type="inferred from homology"/>
<feature type="transmembrane region" description="Helical" evidence="9">
    <location>
        <begin position="708"/>
        <end position="729"/>
    </location>
</feature>
<feature type="transmembrane region" description="Helical" evidence="9">
    <location>
        <begin position="629"/>
        <end position="648"/>
    </location>
</feature>
<feature type="domain" description="Bicarbonate transporter-like transmembrane" evidence="10">
    <location>
        <begin position="229"/>
        <end position="402"/>
    </location>
</feature>
<feature type="transmembrane region" description="Helical" evidence="9">
    <location>
        <begin position="463"/>
        <end position="483"/>
    </location>
</feature>
<dbReference type="GO" id="GO:0005452">
    <property type="term" value="F:solute:inorganic anion antiporter activity"/>
    <property type="evidence" value="ECO:0007669"/>
    <property type="project" value="InterPro"/>
</dbReference>
<keyword evidence="7" id="KW-0406">Ion transport</keyword>